<keyword evidence="4" id="KW-0804">Transcription</keyword>
<dbReference type="PANTHER" id="PTHR37534:SF46">
    <property type="entry name" value="ZN(II)2CYS6 TRANSCRIPTION FACTOR (EUROFUNG)"/>
    <property type="match status" value="1"/>
</dbReference>
<comment type="subcellular location">
    <subcellularLocation>
        <location evidence="1">Nucleus</location>
    </subcellularLocation>
</comment>
<dbReference type="Gene3D" id="4.10.240.10">
    <property type="entry name" value="Zn(2)-C6 fungal-type DNA-binding domain"/>
    <property type="match status" value="1"/>
</dbReference>
<proteinExistence type="predicted"/>
<reference evidence="8 9" key="1">
    <citation type="submission" date="2019-04" db="EMBL/GenBank/DDBJ databases">
        <title>Friends and foes A comparative genomics study of 23 Aspergillus species from section Flavi.</title>
        <authorList>
            <consortium name="DOE Joint Genome Institute"/>
            <person name="Kjaerbolling I."/>
            <person name="Vesth T."/>
            <person name="Frisvad J.C."/>
            <person name="Nybo J.L."/>
            <person name="Theobald S."/>
            <person name="Kildgaard S."/>
            <person name="Isbrandt T."/>
            <person name="Kuo A."/>
            <person name="Sato A."/>
            <person name="Lyhne E.K."/>
            <person name="Kogle M.E."/>
            <person name="Wiebenga A."/>
            <person name="Kun R.S."/>
            <person name="Lubbers R.J."/>
            <person name="Makela M.R."/>
            <person name="Barry K."/>
            <person name="Chovatia M."/>
            <person name="Clum A."/>
            <person name="Daum C."/>
            <person name="Haridas S."/>
            <person name="He G."/>
            <person name="LaButti K."/>
            <person name="Lipzen A."/>
            <person name="Mondo S."/>
            <person name="Riley R."/>
            <person name="Salamov A."/>
            <person name="Simmons B.A."/>
            <person name="Magnuson J.K."/>
            <person name="Henrissat B."/>
            <person name="Mortensen U.H."/>
            <person name="Larsen T.O."/>
            <person name="Devries R.P."/>
            <person name="Grigoriev I.V."/>
            <person name="Machida M."/>
            <person name="Baker S.E."/>
            <person name="Andersen M.R."/>
        </authorList>
    </citation>
    <scope>NUCLEOTIDE SEQUENCE [LARGE SCALE GENOMIC DNA]</scope>
    <source>
        <strain evidence="8 9">CBS 151.66</strain>
    </source>
</reference>
<evidence type="ECO:0000256" key="3">
    <source>
        <dbReference type="ARBA" id="ARBA00023125"/>
    </source>
</evidence>
<evidence type="ECO:0000313" key="9">
    <source>
        <dbReference type="Proteomes" id="UP000326565"/>
    </source>
</evidence>
<dbReference type="PANTHER" id="PTHR37534">
    <property type="entry name" value="TRANSCRIPTIONAL ACTIVATOR PROTEIN UGA3"/>
    <property type="match status" value="1"/>
</dbReference>
<dbReference type="InterPro" id="IPR001138">
    <property type="entry name" value="Zn2Cys6_DnaBD"/>
</dbReference>
<organism evidence="8 9">
    <name type="scientific">Aspergillus leporis</name>
    <dbReference type="NCBI Taxonomy" id="41062"/>
    <lineage>
        <taxon>Eukaryota</taxon>
        <taxon>Fungi</taxon>
        <taxon>Dikarya</taxon>
        <taxon>Ascomycota</taxon>
        <taxon>Pezizomycotina</taxon>
        <taxon>Eurotiomycetes</taxon>
        <taxon>Eurotiomycetidae</taxon>
        <taxon>Eurotiales</taxon>
        <taxon>Aspergillaceae</taxon>
        <taxon>Aspergillus</taxon>
        <taxon>Aspergillus subgen. Circumdati</taxon>
    </lineage>
</organism>
<keyword evidence="3" id="KW-0238">DNA-binding</keyword>
<dbReference type="SMART" id="SM00066">
    <property type="entry name" value="GAL4"/>
    <property type="match status" value="1"/>
</dbReference>
<evidence type="ECO:0000256" key="5">
    <source>
        <dbReference type="ARBA" id="ARBA00023242"/>
    </source>
</evidence>
<evidence type="ECO:0000256" key="4">
    <source>
        <dbReference type="ARBA" id="ARBA00023163"/>
    </source>
</evidence>
<gene>
    <name evidence="8" type="ORF">BDV29DRAFT_186761</name>
</gene>
<accession>A0A5N5WFZ8</accession>
<dbReference type="GO" id="GO:0003677">
    <property type="term" value="F:DNA binding"/>
    <property type="evidence" value="ECO:0007669"/>
    <property type="project" value="UniProtKB-KW"/>
</dbReference>
<dbReference type="AlphaFoldDB" id="A0A5N5WFZ8"/>
<dbReference type="InterPro" id="IPR021858">
    <property type="entry name" value="Fun_TF"/>
</dbReference>
<keyword evidence="9" id="KW-1185">Reference proteome</keyword>
<protein>
    <submittedName>
        <fullName evidence="8">Fungal-specific transcription factor domain-containing protein</fullName>
    </submittedName>
</protein>
<dbReference type="SUPFAM" id="SSF57701">
    <property type="entry name" value="Zn2/Cys6 DNA-binding domain"/>
    <property type="match status" value="1"/>
</dbReference>
<dbReference type="GO" id="GO:0000981">
    <property type="term" value="F:DNA-binding transcription factor activity, RNA polymerase II-specific"/>
    <property type="evidence" value="ECO:0007669"/>
    <property type="project" value="InterPro"/>
</dbReference>
<dbReference type="CDD" id="cd00067">
    <property type="entry name" value="GAL4"/>
    <property type="match status" value="1"/>
</dbReference>
<evidence type="ECO:0000256" key="1">
    <source>
        <dbReference type="ARBA" id="ARBA00004123"/>
    </source>
</evidence>
<dbReference type="GO" id="GO:0005634">
    <property type="term" value="C:nucleus"/>
    <property type="evidence" value="ECO:0007669"/>
    <property type="project" value="UniProtKB-SubCell"/>
</dbReference>
<feature type="compositionally biased region" description="Basic and acidic residues" evidence="6">
    <location>
        <begin position="60"/>
        <end position="74"/>
    </location>
</feature>
<dbReference type="Pfam" id="PF11951">
    <property type="entry name" value="Fungal_trans_2"/>
    <property type="match status" value="1"/>
</dbReference>
<keyword evidence="2" id="KW-0805">Transcription regulation</keyword>
<sequence>MSHGARENAVRFPRQRTRLPYPRSKSGCLVCRRQHKKCDERRPACSRCLLKGKTCQWPDTVRREPDPDRSRTFHDPQPPTPDFLVDANACGEEIFSPPSTLNEGAGSSDDGLRLIVPQSFSLDPVSSMFLAHFVAGTSRFMTTVSPEKNPFLTHILPLAFSDELILHLLLALGGAHLERKQSSPEINACVCRHYGRVIHLLNDIISRKSSEPYEWLRALLALLILYLIGVFSPLQDEGAIMHIRAGKQVVRQLLAASSKTSSLRALCGLTFELYTYVALVASPTPYNNGTESELDTRTSLLPSWDIIRDYGIFGIIVSPIYQCLEVIPRVVALCTHRQTEMTFHECSAESWAEFDSVIGMIETIGFADDVLAAALNLEHRQSLSVLAVYRHALAIFAYDAMWCGTLTGDESRLSIVRGHALSALALIPTLMDTHFRNVLLWPVIVAGSCLLQEEERDILRSLLSNREPISVVMKMKAMLESLWTENDPLYFGPYGLQKHMRSYQTVIYLG</sequence>
<keyword evidence="5" id="KW-0539">Nucleus</keyword>
<evidence type="ECO:0000256" key="6">
    <source>
        <dbReference type="SAM" id="MobiDB-lite"/>
    </source>
</evidence>
<evidence type="ECO:0000313" key="8">
    <source>
        <dbReference type="EMBL" id="KAB8067098.1"/>
    </source>
</evidence>
<evidence type="ECO:0000256" key="2">
    <source>
        <dbReference type="ARBA" id="ARBA00023015"/>
    </source>
</evidence>
<name>A0A5N5WFZ8_9EURO</name>
<dbReference type="GO" id="GO:0008270">
    <property type="term" value="F:zinc ion binding"/>
    <property type="evidence" value="ECO:0007669"/>
    <property type="project" value="InterPro"/>
</dbReference>
<dbReference type="InterPro" id="IPR036864">
    <property type="entry name" value="Zn2-C6_fun-type_DNA-bd_sf"/>
</dbReference>
<feature type="domain" description="Zn(2)-C6 fungal-type" evidence="7">
    <location>
        <begin position="27"/>
        <end position="57"/>
    </location>
</feature>
<dbReference type="PROSITE" id="PS00463">
    <property type="entry name" value="ZN2_CY6_FUNGAL_1"/>
    <property type="match status" value="1"/>
</dbReference>
<dbReference type="PROSITE" id="PS50048">
    <property type="entry name" value="ZN2_CY6_FUNGAL_2"/>
    <property type="match status" value="1"/>
</dbReference>
<dbReference type="GO" id="GO:0009893">
    <property type="term" value="P:positive regulation of metabolic process"/>
    <property type="evidence" value="ECO:0007669"/>
    <property type="project" value="UniProtKB-ARBA"/>
</dbReference>
<dbReference type="Proteomes" id="UP000326565">
    <property type="component" value="Unassembled WGS sequence"/>
</dbReference>
<evidence type="ECO:0000259" key="7">
    <source>
        <dbReference type="PROSITE" id="PS50048"/>
    </source>
</evidence>
<dbReference type="OrthoDB" id="187139at2759"/>
<dbReference type="Pfam" id="PF00172">
    <property type="entry name" value="Zn_clus"/>
    <property type="match status" value="1"/>
</dbReference>
<dbReference type="EMBL" id="ML732574">
    <property type="protein sequence ID" value="KAB8067098.1"/>
    <property type="molecule type" value="Genomic_DNA"/>
</dbReference>
<feature type="region of interest" description="Disordered" evidence="6">
    <location>
        <begin position="59"/>
        <end position="78"/>
    </location>
</feature>